<dbReference type="AlphaFoldDB" id="A0A0F9A6T3"/>
<accession>A0A0F9A6T3</accession>
<name>A0A0F9A6T3_9ZZZZ</name>
<evidence type="ECO:0000313" key="1">
    <source>
        <dbReference type="EMBL" id="KKL05269.1"/>
    </source>
</evidence>
<dbReference type="EMBL" id="LAZR01044187">
    <property type="protein sequence ID" value="KKL05269.1"/>
    <property type="molecule type" value="Genomic_DNA"/>
</dbReference>
<protein>
    <submittedName>
        <fullName evidence="1">Uncharacterized protein</fullName>
    </submittedName>
</protein>
<proteinExistence type="predicted"/>
<organism evidence="1">
    <name type="scientific">marine sediment metagenome</name>
    <dbReference type="NCBI Taxonomy" id="412755"/>
    <lineage>
        <taxon>unclassified sequences</taxon>
        <taxon>metagenomes</taxon>
        <taxon>ecological metagenomes</taxon>
    </lineage>
</organism>
<feature type="non-terminal residue" evidence="1">
    <location>
        <position position="1"/>
    </location>
</feature>
<sequence>VMPYNSTGPNNVERFLSLTGINFNEILRIKINQSKADYFVP</sequence>
<reference evidence="1" key="1">
    <citation type="journal article" date="2015" name="Nature">
        <title>Complex archaea that bridge the gap between prokaryotes and eukaryotes.</title>
        <authorList>
            <person name="Spang A."/>
            <person name="Saw J.H."/>
            <person name="Jorgensen S.L."/>
            <person name="Zaremba-Niedzwiedzka K."/>
            <person name="Martijn J."/>
            <person name="Lind A.E."/>
            <person name="van Eijk R."/>
            <person name="Schleper C."/>
            <person name="Guy L."/>
            <person name="Ettema T.J."/>
        </authorList>
    </citation>
    <scope>NUCLEOTIDE SEQUENCE</scope>
</reference>
<gene>
    <name evidence="1" type="ORF">LCGC14_2607690</name>
</gene>
<comment type="caution">
    <text evidence="1">The sequence shown here is derived from an EMBL/GenBank/DDBJ whole genome shotgun (WGS) entry which is preliminary data.</text>
</comment>